<dbReference type="GO" id="GO:0003677">
    <property type="term" value="F:DNA binding"/>
    <property type="evidence" value="ECO:0007669"/>
    <property type="project" value="InterPro"/>
</dbReference>
<dbReference type="PANTHER" id="PTHR30461">
    <property type="entry name" value="DNA-INVERTASE FROM LAMBDOID PROPHAGE"/>
    <property type="match status" value="1"/>
</dbReference>
<evidence type="ECO:0000313" key="4">
    <source>
        <dbReference type="EMBL" id="SDK65208.1"/>
    </source>
</evidence>
<protein>
    <submittedName>
        <fullName evidence="4">Site-specific DNA recombinase</fullName>
    </submittedName>
</protein>
<keyword evidence="5" id="KW-1185">Reference proteome</keyword>
<evidence type="ECO:0000259" key="2">
    <source>
        <dbReference type="PROSITE" id="PS51736"/>
    </source>
</evidence>
<feature type="domain" description="Recombinase" evidence="3">
    <location>
        <begin position="168"/>
        <end position="286"/>
    </location>
</feature>
<dbReference type="Proteomes" id="UP000199382">
    <property type="component" value="Unassembled WGS sequence"/>
</dbReference>
<dbReference type="CDD" id="cd03768">
    <property type="entry name" value="SR_ResInv"/>
    <property type="match status" value="1"/>
</dbReference>
<dbReference type="Pfam" id="PF00239">
    <property type="entry name" value="Resolvase"/>
    <property type="match status" value="1"/>
</dbReference>
<dbReference type="InterPro" id="IPR038109">
    <property type="entry name" value="DNA_bind_recomb_sf"/>
</dbReference>
<dbReference type="Gene3D" id="3.40.50.1390">
    <property type="entry name" value="Resolvase, N-terminal catalytic domain"/>
    <property type="match status" value="1"/>
</dbReference>
<dbReference type="InterPro" id="IPR011109">
    <property type="entry name" value="DNA_bind_recombinase_dom"/>
</dbReference>
<dbReference type="PROSITE" id="PS51736">
    <property type="entry name" value="RECOMBINASES_3"/>
    <property type="match status" value="1"/>
</dbReference>
<dbReference type="InterPro" id="IPR006119">
    <property type="entry name" value="Resolv_N"/>
</dbReference>
<dbReference type="PROSITE" id="PS51737">
    <property type="entry name" value="RECOMBINASE_DNA_BIND"/>
    <property type="match status" value="1"/>
</dbReference>
<evidence type="ECO:0000256" key="1">
    <source>
        <dbReference type="SAM" id="MobiDB-lite"/>
    </source>
</evidence>
<dbReference type="RefSeq" id="WP_093160669.1">
    <property type="nucleotide sequence ID" value="NZ_FNEK01000048.1"/>
</dbReference>
<evidence type="ECO:0000259" key="3">
    <source>
        <dbReference type="PROSITE" id="PS51737"/>
    </source>
</evidence>
<dbReference type="GO" id="GO:0000150">
    <property type="term" value="F:DNA strand exchange activity"/>
    <property type="evidence" value="ECO:0007669"/>
    <property type="project" value="InterPro"/>
</dbReference>
<sequence length="562" mass="62566">MTARPKIRCAIYTRKSSEEGLDQDFNSLDAQHEACAAYIASQRHEGWKPLPQRYDDGGLSGGTLDRPALQRLLAEVDAGRIDMVVVYKIDRLTRSLADFARLVERLEAAGCSFVSVTQAFNTSSSMGRLTLNVLLSFAQFEREVTAERIRDKIAASKKKGLWMGGNLPLGYDNHPDPKTRTLVINSTEAAIVRRIFDLYAELGCLRRVAESAAAEGLRSKRRLRADGRVTGDRPMSRGQIHFLLRNPVYLGRIRHKEKSWPGLHEAIIDGDLWKRVQDMLGAAARRSRRQGDASNGGKARDREAWLTAKLQDETGDRLTPTHTLRNGRRLRYYVSNRLISCGTDPTGWRLPGPALEKAIVNVVAAHLEHAATSHRILATPDASTAGTMAPRMRTLLDRIAGFDGALCGDLVNRGSLRRGRIEMELDASVLARELALAEKDLHPDLLHVTAAFDLRRRGVEARIVVGDIRPSPDPYLRAMLVRAHGWAHELRSGTGVSEIARREKVPDSYIRTRSQIAFLSPGIQSAILEGSQPPELTQKRLVSNTLPLDWAEQERLLGFREA</sequence>
<dbReference type="STRING" id="571298.SAMN04488026_104824"/>
<evidence type="ECO:0000313" key="5">
    <source>
        <dbReference type="Proteomes" id="UP000199382"/>
    </source>
</evidence>
<dbReference type="OrthoDB" id="7277848at2"/>
<dbReference type="InterPro" id="IPR036162">
    <property type="entry name" value="Resolvase-like_N_sf"/>
</dbReference>
<dbReference type="EMBL" id="FNEK01000048">
    <property type="protein sequence ID" value="SDK65208.1"/>
    <property type="molecule type" value="Genomic_DNA"/>
</dbReference>
<reference evidence="4 5" key="1">
    <citation type="submission" date="2016-10" db="EMBL/GenBank/DDBJ databases">
        <authorList>
            <person name="de Groot N.N."/>
        </authorList>
    </citation>
    <scope>NUCLEOTIDE SEQUENCE [LARGE SCALE GENOMIC DNA]</scope>
    <source>
        <strain evidence="4 5">DSM 25294</strain>
    </source>
</reference>
<dbReference type="Pfam" id="PF07508">
    <property type="entry name" value="Recombinase"/>
    <property type="match status" value="1"/>
</dbReference>
<dbReference type="AlphaFoldDB" id="A0A1G9DMU3"/>
<organism evidence="4 5">
    <name type="scientific">Aliiruegeria lutimaris</name>
    <dbReference type="NCBI Taxonomy" id="571298"/>
    <lineage>
        <taxon>Bacteria</taxon>
        <taxon>Pseudomonadati</taxon>
        <taxon>Pseudomonadota</taxon>
        <taxon>Alphaproteobacteria</taxon>
        <taxon>Rhodobacterales</taxon>
        <taxon>Roseobacteraceae</taxon>
        <taxon>Aliiruegeria</taxon>
    </lineage>
</organism>
<dbReference type="SUPFAM" id="SSF53041">
    <property type="entry name" value="Resolvase-like"/>
    <property type="match status" value="1"/>
</dbReference>
<dbReference type="Gene3D" id="3.90.1750.20">
    <property type="entry name" value="Putative Large Serine Recombinase, Chain B, Domain 2"/>
    <property type="match status" value="1"/>
</dbReference>
<gene>
    <name evidence="4" type="ORF">SAMN04488026_104824</name>
</gene>
<dbReference type="SMART" id="SM00857">
    <property type="entry name" value="Resolvase"/>
    <property type="match status" value="1"/>
</dbReference>
<dbReference type="PANTHER" id="PTHR30461:SF23">
    <property type="entry name" value="DNA RECOMBINASE-RELATED"/>
    <property type="match status" value="1"/>
</dbReference>
<accession>A0A1G9DMU3</accession>
<proteinExistence type="predicted"/>
<feature type="domain" description="Resolvase/invertase-type recombinase catalytic" evidence="2">
    <location>
        <begin position="8"/>
        <end position="160"/>
    </location>
</feature>
<dbReference type="InterPro" id="IPR050639">
    <property type="entry name" value="SSR_resolvase"/>
</dbReference>
<feature type="region of interest" description="Disordered" evidence="1">
    <location>
        <begin position="284"/>
        <end position="303"/>
    </location>
</feature>
<name>A0A1G9DMU3_9RHOB</name>